<keyword evidence="2" id="KW-1185">Reference proteome</keyword>
<name>A0A0B2V278_TOXCA</name>
<dbReference type="AlphaFoldDB" id="A0A0B2V278"/>
<evidence type="ECO:0000313" key="2">
    <source>
        <dbReference type="Proteomes" id="UP000031036"/>
    </source>
</evidence>
<evidence type="ECO:0000313" key="1">
    <source>
        <dbReference type="EMBL" id="KHN75562.1"/>
    </source>
</evidence>
<dbReference type="EMBL" id="JPKZ01002673">
    <property type="protein sequence ID" value="KHN75562.1"/>
    <property type="molecule type" value="Genomic_DNA"/>
</dbReference>
<reference evidence="1 2" key="1">
    <citation type="submission" date="2014-11" db="EMBL/GenBank/DDBJ databases">
        <title>Genetic blueprint of the zoonotic pathogen Toxocara canis.</title>
        <authorList>
            <person name="Zhu X.-Q."/>
            <person name="Korhonen P.K."/>
            <person name="Cai H."/>
            <person name="Young N.D."/>
            <person name="Nejsum P."/>
            <person name="von Samson-Himmelstjerna G."/>
            <person name="Boag P.R."/>
            <person name="Tan P."/>
            <person name="Li Q."/>
            <person name="Min J."/>
            <person name="Yang Y."/>
            <person name="Wang X."/>
            <person name="Fang X."/>
            <person name="Hall R.S."/>
            <person name="Hofmann A."/>
            <person name="Sternberg P.W."/>
            <person name="Jex A.R."/>
            <person name="Gasser R.B."/>
        </authorList>
    </citation>
    <scope>NUCLEOTIDE SEQUENCE [LARGE SCALE GENOMIC DNA]</scope>
    <source>
        <strain evidence="1">PN_DK_2014</strain>
    </source>
</reference>
<comment type="caution">
    <text evidence="1">The sequence shown here is derived from an EMBL/GenBank/DDBJ whole genome shotgun (WGS) entry which is preliminary data.</text>
</comment>
<gene>
    <name evidence="1" type="ORF">Tcan_00202</name>
</gene>
<dbReference type="Proteomes" id="UP000031036">
    <property type="component" value="Unassembled WGS sequence"/>
</dbReference>
<accession>A0A0B2V278</accession>
<organism evidence="1 2">
    <name type="scientific">Toxocara canis</name>
    <name type="common">Canine roundworm</name>
    <dbReference type="NCBI Taxonomy" id="6265"/>
    <lineage>
        <taxon>Eukaryota</taxon>
        <taxon>Metazoa</taxon>
        <taxon>Ecdysozoa</taxon>
        <taxon>Nematoda</taxon>
        <taxon>Chromadorea</taxon>
        <taxon>Rhabditida</taxon>
        <taxon>Spirurina</taxon>
        <taxon>Ascaridomorpha</taxon>
        <taxon>Ascaridoidea</taxon>
        <taxon>Toxocaridae</taxon>
        <taxon>Toxocara</taxon>
    </lineage>
</organism>
<protein>
    <submittedName>
        <fullName evidence="1">Uncharacterized protein</fullName>
    </submittedName>
</protein>
<sequence>MKCQLHTYSYDRSHATMKRTAMAKRALLYRNHSIMKSVRDSQNEKEPACENECAVCRRDFNTETAKARGNRLGSSASDWPRSCSATICRKHFSNALYRAPKPDRQGEPSCRHQIRL</sequence>
<proteinExistence type="predicted"/>